<dbReference type="GeneID" id="39874746"/>
<dbReference type="AlphaFoldDB" id="A0A2H6KDA9"/>
<dbReference type="Proteomes" id="UP000236319">
    <property type="component" value="Unassembled WGS sequence"/>
</dbReference>
<dbReference type="RefSeq" id="XP_028867219.1">
    <property type="nucleotide sequence ID" value="XM_029011386.1"/>
</dbReference>
<dbReference type="EMBL" id="BDSA01000002">
    <property type="protein sequence ID" value="GBE60976.1"/>
    <property type="molecule type" value="Genomic_DNA"/>
</dbReference>
<organism evidence="2 3">
    <name type="scientific">Babesia ovata</name>
    <dbReference type="NCBI Taxonomy" id="189622"/>
    <lineage>
        <taxon>Eukaryota</taxon>
        <taxon>Sar</taxon>
        <taxon>Alveolata</taxon>
        <taxon>Apicomplexa</taxon>
        <taxon>Aconoidasida</taxon>
        <taxon>Piroplasmida</taxon>
        <taxon>Babesiidae</taxon>
        <taxon>Babesia</taxon>
    </lineage>
</organism>
<gene>
    <name evidence="2" type="ORF">BOVATA_024690</name>
</gene>
<comment type="caution">
    <text evidence="2">The sequence shown here is derived from an EMBL/GenBank/DDBJ whole genome shotgun (WGS) entry which is preliminary data.</text>
</comment>
<protein>
    <submittedName>
        <fullName evidence="2">Integral membrane protein</fullName>
    </submittedName>
</protein>
<proteinExistence type="predicted"/>
<sequence length="362" mass="39137">MNAQFLHTGLGLANYLQSAFAPGVAHNGDVPSEFEQPSGRTSRPPAMIRSLIDSGRVYFRLSHQNALSNLLCVFLPVGKVRNLVPDLYIPAVSVATFLLLRSVYIFSSDPVRFSLNDLLARSLTRISLVSVLEFLVLSAVLYATGSVQAPMDDIYQMPTSHAKAPNNVYGITKGESGNFGYGATEQPGGGGGPFFGQSPGAAFNKSDSQNSNYGAVSSPFESINAQQSQTMGAGVFTGSMDSGHRNTGASSGRNQDANGATKYFGDHMNMPLTGRPTLYLGQKLLIIGYKYVLLNCYILLVLLAPFRGVTITVALYVSLCSLLFALRTILSLRVVEDRRAYPLLIIFPVLQPLFCYVLLPRV</sequence>
<evidence type="ECO:0000256" key="1">
    <source>
        <dbReference type="SAM" id="Phobius"/>
    </source>
</evidence>
<feature type="transmembrane region" description="Helical" evidence="1">
    <location>
        <begin position="284"/>
        <end position="303"/>
    </location>
</feature>
<feature type="transmembrane region" description="Helical" evidence="1">
    <location>
        <begin position="309"/>
        <end position="329"/>
    </location>
</feature>
<name>A0A2H6KDA9_9APIC</name>
<evidence type="ECO:0000313" key="3">
    <source>
        <dbReference type="Proteomes" id="UP000236319"/>
    </source>
</evidence>
<keyword evidence="1" id="KW-0812">Transmembrane</keyword>
<evidence type="ECO:0000313" key="2">
    <source>
        <dbReference type="EMBL" id="GBE60976.1"/>
    </source>
</evidence>
<reference evidence="2 3" key="1">
    <citation type="journal article" date="2017" name="BMC Genomics">
        <title>Whole-genome assembly of Babesia ovata and comparative genomics between closely related pathogens.</title>
        <authorList>
            <person name="Yamagishi J."/>
            <person name="Asada M."/>
            <person name="Hakimi H."/>
            <person name="Tanaka T.Q."/>
            <person name="Sugimoto C."/>
            <person name="Kawazu S."/>
        </authorList>
    </citation>
    <scope>NUCLEOTIDE SEQUENCE [LARGE SCALE GENOMIC DNA]</scope>
    <source>
        <strain evidence="2 3">Miyake</strain>
    </source>
</reference>
<feature type="transmembrane region" description="Helical" evidence="1">
    <location>
        <begin position="341"/>
        <end position="359"/>
    </location>
</feature>
<keyword evidence="3" id="KW-1185">Reference proteome</keyword>
<keyword evidence="1" id="KW-1133">Transmembrane helix</keyword>
<accession>A0A2H6KDA9</accession>
<dbReference type="VEuPathDB" id="PiroplasmaDB:BOVATA_024690"/>
<keyword evidence="1" id="KW-0472">Membrane</keyword>
<dbReference type="OrthoDB" id="337750at2759"/>